<organism evidence="1">
    <name type="scientific">viral metagenome</name>
    <dbReference type="NCBI Taxonomy" id="1070528"/>
    <lineage>
        <taxon>unclassified sequences</taxon>
        <taxon>metagenomes</taxon>
        <taxon>organismal metagenomes</taxon>
    </lineage>
</organism>
<dbReference type="AlphaFoldDB" id="A0A6C0C4X5"/>
<reference evidence="1" key="1">
    <citation type="journal article" date="2020" name="Nature">
        <title>Giant virus diversity and host interactions through global metagenomics.</title>
        <authorList>
            <person name="Schulz F."/>
            <person name="Roux S."/>
            <person name="Paez-Espino D."/>
            <person name="Jungbluth S."/>
            <person name="Walsh D.A."/>
            <person name="Denef V.J."/>
            <person name="McMahon K.D."/>
            <person name="Konstantinidis K.T."/>
            <person name="Eloe-Fadrosh E.A."/>
            <person name="Kyrpides N.C."/>
            <person name="Woyke T."/>
        </authorList>
    </citation>
    <scope>NUCLEOTIDE SEQUENCE</scope>
    <source>
        <strain evidence="1">GVMAG-M-3300020187-37</strain>
    </source>
</reference>
<dbReference type="EMBL" id="MN739345">
    <property type="protein sequence ID" value="QHS99657.1"/>
    <property type="molecule type" value="Genomic_DNA"/>
</dbReference>
<name>A0A6C0C4X5_9ZZZZ</name>
<dbReference type="Gene3D" id="3.90.176.10">
    <property type="entry name" value="Toxin ADP-ribosyltransferase, Chain A, domain 1"/>
    <property type="match status" value="1"/>
</dbReference>
<dbReference type="SUPFAM" id="SSF56399">
    <property type="entry name" value="ADP-ribosylation"/>
    <property type="match status" value="1"/>
</dbReference>
<sequence>MEKGFDPIGLEKVKVVDWLKQDEGNIAIYIDESIKNSERILLLNKSYFLNPSINDIYKICQIKKNALMVVNTYDEPSNWTNIGFYLDKYTMINNSDLIDKLKSDKRVFKLSKSEIVEEFISKELLELSQVKLSSIVWMKLKNKSQNPFADLVKNIPYNEEVYFDELLSNALICYSGSSYRCINGYLRSGYAFFSSDVFNRACLNNIYLNDKNKLIQLPDFNRYMWKYTKLKKNILEELTKHKKWDIKTQKEKSKLKKDVLRTELSEFVNDYIAKVQHANKNRCMANIRDKINKLDKCFLELAPRNHNIYEDIYYYRGMTQLYDGLENVNDSINISTYLSLSTNPNIPYCPDFWNSGTGCCYYRFKIDNGVPYINMINTTKNKHEDEILLPRNLKLTLKNISDKVRSNGTRHKLYDVFIETRSPLQFKIDTGCNKYGVVNIEDMPDIHLNKIKLTKSSTKEKSIKVVENLEKIQETDIMDNNYVKRIVNEALKLNKSVNYVQKNPKSVSSKAFVRYEKYKSAKKMSDILKLGGNKGDILNDFKKKYLKIQNIKSSELTKPVLTKKKLDIIKPNLIPKPIRLNDALENLITINGHGGFNPEKIIVPEWCQVMIPHVNGLETDYTTPDASKDKLYEEDLYENKYFNYKEGWRLYLPGDQINNLAVSIFHDASSCNQINEYHTLQKPLSNKCKSNTTFNKFCPLYCTKRKTVGEPGYDYIYYKGKRKLKIKACSGYFLKDLFENFKQSLSKIGDDHKKDILPKYNEPILLIPFTCNAKGGSKLNRFDNDNNKEHLTSIYHKLYDERYPASNKSVKKSIKKVKTIKNCNKYKKTKDPKCNDQSGCKWVVNKGCNNK</sequence>
<proteinExistence type="predicted"/>
<evidence type="ECO:0000313" key="1">
    <source>
        <dbReference type="EMBL" id="QHS99657.1"/>
    </source>
</evidence>
<accession>A0A6C0C4X5</accession>
<protein>
    <submittedName>
        <fullName evidence="1">Uncharacterized protein</fullName>
    </submittedName>
</protein>